<gene>
    <name evidence="1" type="ORF">N799_06625</name>
</gene>
<reference evidence="1 2" key="1">
    <citation type="journal article" date="2015" name="Stand. Genomic Sci.">
        <title>Genomic information of the arsenic-resistant bacterium Lysobacter arseniciresistens type strain ZS79(T) and comparison of Lysobacter draft genomes.</title>
        <authorList>
            <person name="Liu L."/>
            <person name="Zhang S."/>
            <person name="Luo M."/>
            <person name="Wang G."/>
        </authorList>
    </citation>
    <scope>NUCLEOTIDE SEQUENCE [LARGE SCALE GENOMIC DNA]</scope>
    <source>
        <strain evidence="1 2">ZS79</strain>
    </source>
</reference>
<evidence type="ECO:0000313" key="1">
    <source>
        <dbReference type="EMBL" id="KGM55530.1"/>
    </source>
</evidence>
<dbReference type="Proteomes" id="UP000029989">
    <property type="component" value="Unassembled WGS sequence"/>
</dbReference>
<dbReference type="AlphaFoldDB" id="A0A0A0EZ07"/>
<protein>
    <submittedName>
        <fullName evidence="1">Uncharacterized protein</fullName>
    </submittedName>
</protein>
<keyword evidence="2" id="KW-1185">Reference proteome</keyword>
<accession>A0A0A0EZ07</accession>
<comment type="caution">
    <text evidence="1">The sequence shown here is derived from an EMBL/GenBank/DDBJ whole genome shotgun (WGS) entry which is preliminary data.</text>
</comment>
<sequence length="88" mass="9777">MEPLAFRQLARAGGFNALAKLNQCRFPSLVLLPKVLDARLQALSLSTKVGPYSFKGLTVLNQRRLATFILLPEILDGRLQVLSLSIKR</sequence>
<proteinExistence type="predicted"/>
<evidence type="ECO:0000313" key="2">
    <source>
        <dbReference type="Proteomes" id="UP000029989"/>
    </source>
</evidence>
<dbReference type="EMBL" id="AVPT01000018">
    <property type="protein sequence ID" value="KGM55530.1"/>
    <property type="molecule type" value="Genomic_DNA"/>
</dbReference>
<organism evidence="1 2">
    <name type="scientific">Lysobacter arseniciresistens ZS79</name>
    <dbReference type="NCBI Taxonomy" id="913325"/>
    <lineage>
        <taxon>Bacteria</taxon>
        <taxon>Pseudomonadati</taxon>
        <taxon>Pseudomonadota</taxon>
        <taxon>Gammaproteobacteria</taxon>
        <taxon>Lysobacterales</taxon>
        <taxon>Lysobacteraceae</taxon>
        <taxon>Novilysobacter</taxon>
    </lineage>
</organism>
<name>A0A0A0EZ07_9GAMM</name>